<dbReference type="Pfam" id="PF06993">
    <property type="entry name" value="DUF1304"/>
    <property type="match status" value="1"/>
</dbReference>
<keyword evidence="1" id="KW-0812">Transmembrane</keyword>
<keyword evidence="1" id="KW-0472">Membrane</keyword>
<evidence type="ECO:0000256" key="1">
    <source>
        <dbReference type="SAM" id="Phobius"/>
    </source>
</evidence>
<dbReference type="AlphaFoldDB" id="A0A078MM14"/>
<dbReference type="EMBL" id="LN483070">
    <property type="protein sequence ID" value="CEA07330.1"/>
    <property type="molecule type" value="Genomic_DNA"/>
</dbReference>
<evidence type="ECO:0000313" key="2">
    <source>
        <dbReference type="EMBL" id="CEA07330.1"/>
    </source>
</evidence>
<name>A0A078MM14_9MICC</name>
<sequence>MLIIAVIAALAAAAIHVYIFILESLRWTEPETMAIFRVGSPQAAADTQALAYNQGFYNLFLAVGALLGVLLLTVGNGVAGLTLMSFTTACMLLAALVLLVNDRRMARPALIQGGPAAVALVFTLLGA</sequence>
<feature type="transmembrane region" description="Helical" evidence="1">
    <location>
        <begin position="56"/>
        <end position="74"/>
    </location>
</feature>
<gene>
    <name evidence="2" type="ORF">BN1051_00642</name>
</gene>
<dbReference type="InterPro" id="IPR009732">
    <property type="entry name" value="DUF1304"/>
</dbReference>
<accession>A0A078MM14</accession>
<dbReference type="PANTHER" id="PTHR38446:SF1">
    <property type="entry name" value="BLL0914 PROTEIN"/>
    <property type="match status" value="1"/>
</dbReference>
<protein>
    <recommendedName>
        <fullName evidence="3">DUF1304 domain-containing protein</fullName>
    </recommendedName>
</protein>
<keyword evidence="1" id="KW-1133">Transmembrane helix</keyword>
<dbReference type="PATRIC" id="fig|1461584.3.peg.633"/>
<feature type="transmembrane region" description="Helical" evidence="1">
    <location>
        <begin position="81"/>
        <end position="100"/>
    </location>
</feature>
<evidence type="ECO:0008006" key="3">
    <source>
        <dbReference type="Google" id="ProtNLM"/>
    </source>
</evidence>
<organism evidence="2">
    <name type="scientific">Arthrobacter saudimassiliensis</name>
    <dbReference type="NCBI Taxonomy" id="1461584"/>
    <lineage>
        <taxon>Bacteria</taxon>
        <taxon>Bacillati</taxon>
        <taxon>Actinomycetota</taxon>
        <taxon>Actinomycetes</taxon>
        <taxon>Micrococcales</taxon>
        <taxon>Micrococcaceae</taxon>
        <taxon>Arthrobacter</taxon>
    </lineage>
</organism>
<reference evidence="2" key="1">
    <citation type="submission" date="2014-07" db="EMBL/GenBank/DDBJ databases">
        <authorList>
            <person name="Urmite Genomes Urmite Genomes"/>
        </authorList>
    </citation>
    <scope>NUCLEOTIDE SEQUENCE</scope>
    <source>
        <strain evidence="2">11W110_air</strain>
    </source>
</reference>
<proteinExistence type="predicted"/>
<dbReference type="PANTHER" id="PTHR38446">
    <property type="entry name" value="BLL0914 PROTEIN"/>
    <property type="match status" value="1"/>
</dbReference>